<reference evidence="1 2" key="1">
    <citation type="journal article" date="2019" name="Sci. Rep.">
        <title>Orb-weaving spider Araneus ventricosus genome elucidates the spidroin gene catalogue.</title>
        <authorList>
            <person name="Kono N."/>
            <person name="Nakamura H."/>
            <person name="Ohtoshi R."/>
            <person name="Moran D.A.P."/>
            <person name="Shinohara A."/>
            <person name="Yoshida Y."/>
            <person name="Fujiwara M."/>
            <person name="Mori M."/>
            <person name="Tomita M."/>
            <person name="Arakawa K."/>
        </authorList>
    </citation>
    <scope>NUCLEOTIDE SEQUENCE [LARGE SCALE GENOMIC DNA]</scope>
</reference>
<accession>A0A4Y2LBH1</accession>
<proteinExistence type="predicted"/>
<dbReference type="AlphaFoldDB" id="A0A4Y2LBH1"/>
<comment type="caution">
    <text evidence="1">The sequence shown here is derived from an EMBL/GenBank/DDBJ whole genome shotgun (WGS) entry which is preliminary data.</text>
</comment>
<organism evidence="1 2">
    <name type="scientific">Araneus ventricosus</name>
    <name type="common">Orbweaver spider</name>
    <name type="synonym">Epeira ventricosa</name>
    <dbReference type="NCBI Taxonomy" id="182803"/>
    <lineage>
        <taxon>Eukaryota</taxon>
        <taxon>Metazoa</taxon>
        <taxon>Ecdysozoa</taxon>
        <taxon>Arthropoda</taxon>
        <taxon>Chelicerata</taxon>
        <taxon>Arachnida</taxon>
        <taxon>Araneae</taxon>
        <taxon>Araneomorphae</taxon>
        <taxon>Entelegynae</taxon>
        <taxon>Araneoidea</taxon>
        <taxon>Araneidae</taxon>
        <taxon>Araneus</taxon>
    </lineage>
</organism>
<gene>
    <name evidence="1" type="ORF">AVEN_147003_1</name>
</gene>
<dbReference type="Proteomes" id="UP000499080">
    <property type="component" value="Unassembled WGS sequence"/>
</dbReference>
<dbReference type="OrthoDB" id="8375652at2759"/>
<sequence length="162" mass="18489">MGAEGPHADRKTARMVISLEGFCSWKIMQDPTQQGTQKYTFLPLYERDWIIRPTDPFPALKSALSGHLFQSNGEVLQAVKIFPRSLGTDFYQDGFLKLISGKGIESLSNQLPSKAEISEQHSFQFGQNCPQLDNNRERRSPQERISKLKEAQHILEEEVFFS</sequence>
<evidence type="ECO:0000313" key="1">
    <source>
        <dbReference type="EMBL" id="GBN11824.1"/>
    </source>
</evidence>
<dbReference type="EMBL" id="BGPR01005613">
    <property type="protein sequence ID" value="GBN11824.1"/>
    <property type="molecule type" value="Genomic_DNA"/>
</dbReference>
<evidence type="ECO:0000313" key="2">
    <source>
        <dbReference type="Proteomes" id="UP000499080"/>
    </source>
</evidence>
<name>A0A4Y2LBH1_ARAVE</name>
<protein>
    <submittedName>
        <fullName evidence="1">Uncharacterized protein</fullName>
    </submittedName>
</protein>
<keyword evidence="2" id="KW-1185">Reference proteome</keyword>